<dbReference type="GO" id="GO:0005524">
    <property type="term" value="F:ATP binding"/>
    <property type="evidence" value="ECO:0007669"/>
    <property type="project" value="UniProtKB-KW"/>
</dbReference>
<dbReference type="InterPro" id="IPR017871">
    <property type="entry name" value="ABC_transporter-like_CS"/>
</dbReference>
<feature type="domain" description="ABC transporter" evidence="5">
    <location>
        <begin position="611"/>
        <end position="816"/>
    </location>
</feature>
<dbReference type="InterPro" id="IPR027417">
    <property type="entry name" value="P-loop_NTPase"/>
</dbReference>
<dbReference type="PROSITE" id="PS00211">
    <property type="entry name" value="ABC_TRANSPORTER_1"/>
    <property type="match status" value="2"/>
</dbReference>
<dbReference type="PROSITE" id="PS50893">
    <property type="entry name" value="ABC_TRANSPORTER_2"/>
    <property type="match status" value="2"/>
</dbReference>
<dbReference type="OMA" id="STFEEAH"/>
<dbReference type="PANTHER" id="PTHR19211">
    <property type="entry name" value="ATP-BINDING TRANSPORT PROTEIN-RELATED"/>
    <property type="match status" value="1"/>
</dbReference>
<evidence type="ECO:0000256" key="3">
    <source>
        <dbReference type="ARBA" id="ARBA00022840"/>
    </source>
</evidence>
<keyword evidence="7" id="KW-1185">Reference proteome</keyword>
<sequence length="816" mass="88777">MPMSLAAASELLRRLAPHVEDDAVIAYLAEAVLEATSREEVRDCCEVWLGEQVDFGVQAICEALGISGSQAQANSKEDSLVGKAAQLSGGYPKLLAVPLAAVGLGTDKGGSDGSDDDDKGTTDAKFKTLGKATGSKAKKKVREKEAEPSESARQSQSLAPAAELVEVTARVSRFHREAVEDEISSAVAEVDVHGLCISVAGRELLKDAHLKLCPGQRYGFVGRNGTGKSTLFRAMAARQIPGYPPNFVTLLVDQEDVGDEQDAVDTVLSSSKELCDLLAEECVLLPCEAGSLEGAVTALRSHELLLAREARRKAAMYESKLSGVRGKSAREALLEAEARERLAEETLANEIIADGQDTQQIQANMLLADVREQLRTIGAEAMRGQAEVTLKGLGFSAEALKQPTRLLSGGWRMRVALAKALLAKPDVLLLDEPTNHLDWSAILWLERYLQSDDLSRVALVVVSHDREFLDKVGTMTLRLFEKQLQLHAGNYSTFEEAHALDQKHREELAHRIHDKQSKVEKQIQEMEQKGRKSNNDNLLKAATSRRTKLGLDDKPRSFNRVGLERVGGHKFKASYGTHEVAMAGSAVETKEAQVKLRLRAAAPLGFDAALLQCRDLVVGFDSSSPLLRKFDLDVRAKSRIGILGVNGSGKTTLLRTLVGDLLALGGEVYQQPRALVGFFNQHQTDGLPSAATALEALCESNPACTEVEVRAHLGSFGLGRLAVQPIRCLSGGERSRVALARATLRPPHVLILDEPTNHLDLQTVETLAKQLKEFEGSIVITSHDRRLLRDVCTDFYAVQGQQLVRLSLDTFVRSVR</sequence>
<keyword evidence="3" id="KW-0067">ATP-binding</keyword>
<dbReference type="SUPFAM" id="SSF52540">
    <property type="entry name" value="P-loop containing nucleoside triphosphate hydrolases"/>
    <property type="match status" value="2"/>
</dbReference>
<keyword evidence="1" id="KW-0677">Repeat</keyword>
<dbReference type="EMBL" id="CAJNNV010024652">
    <property type="protein sequence ID" value="CAE8610389.1"/>
    <property type="molecule type" value="Genomic_DNA"/>
</dbReference>
<dbReference type="Pfam" id="PF00005">
    <property type="entry name" value="ABC_tran"/>
    <property type="match status" value="2"/>
</dbReference>
<dbReference type="FunFam" id="3.40.50.300:FF:000011">
    <property type="entry name" value="Putative ABC transporter ATP-binding component"/>
    <property type="match status" value="1"/>
</dbReference>
<feature type="domain" description="ABC transporter" evidence="5">
    <location>
        <begin position="187"/>
        <end position="506"/>
    </location>
</feature>
<evidence type="ECO:0000256" key="1">
    <source>
        <dbReference type="ARBA" id="ARBA00022737"/>
    </source>
</evidence>
<comment type="caution">
    <text evidence="6">The sequence shown here is derived from an EMBL/GenBank/DDBJ whole genome shotgun (WGS) entry which is preliminary data.</text>
</comment>
<dbReference type="AlphaFoldDB" id="A0A813FEX6"/>
<evidence type="ECO:0000259" key="5">
    <source>
        <dbReference type="PROSITE" id="PS50893"/>
    </source>
</evidence>
<dbReference type="OrthoDB" id="2110130at2759"/>
<name>A0A813FEX6_POLGL</name>
<dbReference type="InterPro" id="IPR003439">
    <property type="entry name" value="ABC_transporter-like_ATP-bd"/>
</dbReference>
<dbReference type="CDD" id="cd03221">
    <property type="entry name" value="ABCF_EF-3"/>
    <property type="match status" value="1"/>
</dbReference>
<dbReference type="Proteomes" id="UP000654075">
    <property type="component" value="Unassembled WGS sequence"/>
</dbReference>
<proteinExistence type="predicted"/>
<dbReference type="PANTHER" id="PTHR19211:SF129">
    <property type="entry name" value="ABC TRANSPORTER ATP-BINDING PROTEIN"/>
    <property type="match status" value="1"/>
</dbReference>
<dbReference type="GO" id="GO:0016887">
    <property type="term" value="F:ATP hydrolysis activity"/>
    <property type="evidence" value="ECO:0007669"/>
    <property type="project" value="InterPro"/>
</dbReference>
<accession>A0A813FEX6</accession>
<organism evidence="6 7">
    <name type="scientific">Polarella glacialis</name>
    <name type="common">Dinoflagellate</name>
    <dbReference type="NCBI Taxonomy" id="89957"/>
    <lineage>
        <taxon>Eukaryota</taxon>
        <taxon>Sar</taxon>
        <taxon>Alveolata</taxon>
        <taxon>Dinophyceae</taxon>
        <taxon>Suessiales</taxon>
        <taxon>Suessiaceae</taxon>
        <taxon>Polarella</taxon>
    </lineage>
</organism>
<dbReference type="SMART" id="SM00382">
    <property type="entry name" value="AAA"/>
    <property type="match status" value="2"/>
</dbReference>
<reference evidence="6" key="1">
    <citation type="submission" date="2021-02" db="EMBL/GenBank/DDBJ databases">
        <authorList>
            <person name="Dougan E. K."/>
            <person name="Rhodes N."/>
            <person name="Thang M."/>
            <person name="Chan C."/>
        </authorList>
    </citation>
    <scope>NUCLEOTIDE SEQUENCE</scope>
</reference>
<dbReference type="InterPro" id="IPR050611">
    <property type="entry name" value="ABCF"/>
</dbReference>
<dbReference type="Gene3D" id="3.40.50.300">
    <property type="entry name" value="P-loop containing nucleotide triphosphate hydrolases"/>
    <property type="match status" value="2"/>
</dbReference>
<keyword evidence="2" id="KW-0547">Nucleotide-binding</keyword>
<evidence type="ECO:0000313" key="6">
    <source>
        <dbReference type="EMBL" id="CAE8610389.1"/>
    </source>
</evidence>
<evidence type="ECO:0000313" key="7">
    <source>
        <dbReference type="Proteomes" id="UP000654075"/>
    </source>
</evidence>
<evidence type="ECO:0000256" key="4">
    <source>
        <dbReference type="SAM" id="MobiDB-lite"/>
    </source>
</evidence>
<protein>
    <recommendedName>
        <fullName evidence="5">ABC transporter domain-containing protein</fullName>
    </recommendedName>
</protein>
<gene>
    <name evidence="6" type="ORF">PGLA1383_LOCUS28215</name>
</gene>
<dbReference type="InterPro" id="IPR003593">
    <property type="entry name" value="AAA+_ATPase"/>
</dbReference>
<evidence type="ECO:0000256" key="2">
    <source>
        <dbReference type="ARBA" id="ARBA00022741"/>
    </source>
</evidence>
<feature type="region of interest" description="Disordered" evidence="4">
    <location>
        <begin position="107"/>
        <end position="159"/>
    </location>
</feature>